<dbReference type="InterPro" id="IPR036397">
    <property type="entry name" value="RNaseH_sf"/>
</dbReference>
<keyword evidence="4" id="KW-1185">Reference proteome</keyword>
<evidence type="ECO:0000313" key="4">
    <source>
        <dbReference type="Proteomes" id="UP000030764"/>
    </source>
</evidence>
<feature type="non-terminal residue" evidence="3">
    <location>
        <position position="238"/>
    </location>
</feature>
<protein>
    <submittedName>
        <fullName evidence="3">Uncharacterized protein</fullName>
    </submittedName>
</protein>
<dbReference type="Gene3D" id="3.30.420.10">
    <property type="entry name" value="Ribonuclease H-like superfamily/Ribonuclease H"/>
    <property type="match status" value="1"/>
</dbReference>
<organism evidence="3 4">
    <name type="scientific">Trichuris suis</name>
    <name type="common">pig whipworm</name>
    <dbReference type="NCBI Taxonomy" id="68888"/>
    <lineage>
        <taxon>Eukaryota</taxon>
        <taxon>Metazoa</taxon>
        <taxon>Ecdysozoa</taxon>
        <taxon>Nematoda</taxon>
        <taxon>Enoplea</taxon>
        <taxon>Dorylaimia</taxon>
        <taxon>Trichinellida</taxon>
        <taxon>Trichuridae</taxon>
        <taxon>Trichuris</taxon>
    </lineage>
</organism>
<dbReference type="Pfam" id="PF23088">
    <property type="entry name" value="DUF7047"/>
    <property type="match status" value="1"/>
</dbReference>
<name>A0A085LYN4_9BILA</name>
<evidence type="ECO:0000259" key="1">
    <source>
        <dbReference type="Pfam" id="PF13456"/>
    </source>
</evidence>
<dbReference type="EMBL" id="KL363259">
    <property type="protein sequence ID" value="KFD50080.1"/>
    <property type="molecule type" value="Genomic_DNA"/>
</dbReference>
<feature type="domain" description="RNase H type-1" evidence="1">
    <location>
        <begin position="194"/>
        <end position="234"/>
    </location>
</feature>
<evidence type="ECO:0000313" key="3">
    <source>
        <dbReference type="EMBL" id="KFD50080.1"/>
    </source>
</evidence>
<dbReference type="Proteomes" id="UP000030764">
    <property type="component" value="Unassembled WGS sequence"/>
</dbReference>
<dbReference type="GO" id="GO:0003676">
    <property type="term" value="F:nucleic acid binding"/>
    <property type="evidence" value="ECO:0007669"/>
    <property type="project" value="InterPro"/>
</dbReference>
<evidence type="ECO:0000259" key="2">
    <source>
        <dbReference type="Pfam" id="PF23088"/>
    </source>
</evidence>
<feature type="non-terminal residue" evidence="3">
    <location>
        <position position="1"/>
    </location>
</feature>
<dbReference type="AlphaFoldDB" id="A0A085LYN4"/>
<dbReference type="InterPro" id="IPR002156">
    <property type="entry name" value="RNaseH_domain"/>
</dbReference>
<proteinExistence type="predicted"/>
<dbReference type="Pfam" id="PF13456">
    <property type="entry name" value="RVT_3"/>
    <property type="match status" value="1"/>
</dbReference>
<reference evidence="3 4" key="1">
    <citation type="journal article" date="2014" name="Nat. Genet.">
        <title>Genome and transcriptome of the porcine whipworm Trichuris suis.</title>
        <authorList>
            <person name="Jex A.R."/>
            <person name="Nejsum P."/>
            <person name="Schwarz E.M."/>
            <person name="Hu L."/>
            <person name="Young N.D."/>
            <person name="Hall R.S."/>
            <person name="Korhonen P.K."/>
            <person name="Liao S."/>
            <person name="Thamsborg S."/>
            <person name="Xia J."/>
            <person name="Xu P."/>
            <person name="Wang S."/>
            <person name="Scheerlinck J.P."/>
            <person name="Hofmann A."/>
            <person name="Sternberg P.W."/>
            <person name="Wang J."/>
            <person name="Gasser R.B."/>
        </authorList>
    </citation>
    <scope>NUCLEOTIDE SEQUENCE [LARGE SCALE GENOMIC DNA]</scope>
    <source>
        <strain evidence="3">DCEP-RM93M</strain>
    </source>
</reference>
<dbReference type="SUPFAM" id="SSF53098">
    <property type="entry name" value="Ribonuclease H-like"/>
    <property type="match status" value="1"/>
</dbReference>
<dbReference type="InterPro" id="IPR012337">
    <property type="entry name" value="RNaseH-like_sf"/>
</dbReference>
<dbReference type="InterPro" id="IPR055475">
    <property type="entry name" value="DUF7047"/>
</dbReference>
<sequence>EETLWPYQTVKHRGRRYCLTHLGFGLNVDLAISKAIVDKVLSFSSDACTGTSAYLDDILIDDLVNMCERVPVCWACRSGGAQQVAIEEIFSYCGELVGHYPVCGWLRVATAFIKREANRVSSRWEEPIHDDRIQEHLGEVAREVSKNDPARCQWDVSGSAARVWVDASALALRVPLEVDNSVIEDAVWLRPNDARHINMAELDAVIKGLNLAIAWRMRTIELMTDSAAVHRWLSDGLS</sequence>
<gene>
    <name evidence="3" type="ORF">M513_09040</name>
</gene>
<accession>A0A085LYN4</accession>
<feature type="domain" description="DUF7047" evidence="2">
    <location>
        <begin position="88"/>
        <end position="145"/>
    </location>
</feature>
<dbReference type="GO" id="GO:0004523">
    <property type="term" value="F:RNA-DNA hybrid ribonuclease activity"/>
    <property type="evidence" value="ECO:0007669"/>
    <property type="project" value="InterPro"/>
</dbReference>